<feature type="signal peptide" evidence="1">
    <location>
        <begin position="1"/>
        <end position="24"/>
    </location>
</feature>
<dbReference type="InterPro" id="IPR013783">
    <property type="entry name" value="Ig-like_fold"/>
</dbReference>
<name>A0A7V2B0C3_RHOMR</name>
<dbReference type="SUPFAM" id="SSF81296">
    <property type="entry name" value="E set domains"/>
    <property type="match status" value="1"/>
</dbReference>
<proteinExistence type="predicted"/>
<protein>
    <submittedName>
        <fullName evidence="3">DUF5103 domain-containing protein</fullName>
    </submittedName>
</protein>
<dbReference type="AlphaFoldDB" id="A0A7V2B0C3"/>
<dbReference type="Pfam" id="PF17116">
    <property type="entry name" value="T9SS_plug_1st"/>
    <property type="match status" value="1"/>
</dbReference>
<evidence type="ECO:0000259" key="2">
    <source>
        <dbReference type="Pfam" id="PF17116"/>
    </source>
</evidence>
<dbReference type="InterPro" id="IPR031345">
    <property type="entry name" value="T9SS_Plug_N"/>
</dbReference>
<accession>A0A7V2B0C3</accession>
<organism evidence="3">
    <name type="scientific">Rhodothermus marinus</name>
    <name type="common">Rhodothermus obamensis</name>
    <dbReference type="NCBI Taxonomy" id="29549"/>
    <lineage>
        <taxon>Bacteria</taxon>
        <taxon>Pseudomonadati</taxon>
        <taxon>Rhodothermota</taxon>
        <taxon>Rhodothermia</taxon>
        <taxon>Rhodothermales</taxon>
        <taxon>Rhodothermaceae</taxon>
        <taxon>Rhodothermus</taxon>
    </lineage>
</organism>
<comment type="caution">
    <text evidence="3">The sequence shown here is derived from an EMBL/GenBank/DDBJ whole genome shotgun (WGS) entry which is preliminary data.</text>
</comment>
<evidence type="ECO:0000313" key="3">
    <source>
        <dbReference type="EMBL" id="HER95973.1"/>
    </source>
</evidence>
<evidence type="ECO:0000256" key="1">
    <source>
        <dbReference type="SAM" id="SignalP"/>
    </source>
</evidence>
<feature type="domain" description="Type 9 secretion system plug protein N-terminal" evidence="2">
    <location>
        <begin position="62"/>
        <end position="183"/>
    </location>
</feature>
<dbReference type="EMBL" id="DSGB01000004">
    <property type="protein sequence ID" value="HER95973.1"/>
    <property type="molecule type" value="Genomic_DNA"/>
</dbReference>
<feature type="chain" id="PRO_5030874624" evidence="1">
    <location>
        <begin position="25"/>
        <end position="438"/>
    </location>
</feature>
<dbReference type="Gene3D" id="2.60.40.10">
    <property type="entry name" value="Immunoglobulins"/>
    <property type="match status" value="1"/>
</dbReference>
<gene>
    <name evidence="3" type="ORF">ENO59_05590</name>
</gene>
<dbReference type="InterPro" id="IPR014756">
    <property type="entry name" value="Ig_E-set"/>
</dbReference>
<keyword evidence="1" id="KW-0732">Signal</keyword>
<reference evidence="3" key="1">
    <citation type="journal article" date="2020" name="mSystems">
        <title>Genome- and Community-Level Interaction Insights into Carbon Utilization and Element Cycling Functions of Hydrothermarchaeota in Hydrothermal Sediment.</title>
        <authorList>
            <person name="Zhou Z."/>
            <person name="Liu Y."/>
            <person name="Xu W."/>
            <person name="Pan J."/>
            <person name="Luo Z.H."/>
            <person name="Li M."/>
        </authorList>
    </citation>
    <scope>NUCLEOTIDE SEQUENCE [LARGE SCALE GENOMIC DNA]</scope>
    <source>
        <strain evidence="3">SpSt-143</strain>
    </source>
</reference>
<sequence>MVHLATTRACGAACLLLLLVGACAATQEAGQPVGAARAQHAPTLPSRIGPGLLPDGEAVGLVQLYQGEDERQWPILRLGSRDYLTLSFDLLAAQARPLSIYFYHADYRWQRDLLPAEYLASFHRDDLLAAEPSIHTDLAYQHYVYRFPNESIQFRLSGNYILRVTEQGQEDAVLFERAFFVVEPRLRVELAFDAFLGSQAAQQVRPLARFQVPVEMSAAVFDFTVCFARNGGFEAVRCSRRPLLDEQPMVSFTLAPEEAFPPEPADYFLDLSTLQPGGRIQRVDRGTQPPEVWLEPDYVRFGGSDVEPLLAGQSVVTAVVRDAPGDPSVAAAYVRVRFRLVPERPLGREVFLIGSFSGWQVRPAYRMRWHPEQRYYEGEALVKQGWHAYRYVLGGDVALRANAQAMPRSENVYTALVYFRDSSRGTDRLLGIGNQTAP</sequence>